<gene>
    <name evidence="9" type="ORF">TWF718_000418</name>
</gene>
<feature type="domain" description="Nephrocystin 3-like N-terminal" evidence="8">
    <location>
        <begin position="186"/>
        <end position="344"/>
    </location>
</feature>
<dbReference type="InterPro" id="IPR019775">
    <property type="entry name" value="WD40_repeat_CS"/>
</dbReference>
<evidence type="ECO:0000256" key="6">
    <source>
        <dbReference type="PROSITE-ProRule" id="PRU00221"/>
    </source>
</evidence>
<dbReference type="GO" id="GO:0005634">
    <property type="term" value="C:nucleus"/>
    <property type="evidence" value="ECO:0007669"/>
    <property type="project" value="TreeGrafter"/>
</dbReference>
<reference evidence="9 10" key="1">
    <citation type="submission" date="2019-10" db="EMBL/GenBank/DDBJ databases">
        <authorList>
            <person name="Palmer J.M."/>
        </authorList>
    </citation>
    <scope>NUCLEOTIDE SEQUENCE [LARGE SCALE GENOMIC DNA]</scope>
    <source>
        <strain evidence="9 10">TWF718</strain>
    </source>
</reference>
<dbReference type="InterPro" id="IPR011044">
    <property type="entry name" value="Quino_amine_DH_bsu"/>
</dbReference>
<dbReference type="EMBL" id="JAVHNR010000001">
    <property type="protein sequence ID" value="KAK6356044.1"/>
    <property type="molecule type" value="Genomic_DNA"/>
</dbReference>
<dbReference type="PROSITE" id="PS00678">
    <property type="entry name" value="WD_REPEATS_1"/>
    <property type="match status" value="5"/>
</dbReference>
<keyword evidence="7" id="KW-0175">Coiled coil</keyword>
<evidence type="ECO:0000313" key="10">
    <source>
        <dbReference type="Proteomes" id="UP001313282"/>
    </source>
</evidence>
<name>A0AAN8NFB4_9PEZI</name>
<proteinExistence type="inferred from homology"/>
<dbReference type="SUPFAM" id="SSF50978">
    <property type="entry name" value="WD40 repeat-like"/>
    <property type="match status" value="1"/>
</dbReference>
<comment type="caution">
    <text evidence="9">The sequence shown here is derived from an EMBL/GenBank/DDBJ whole genome shotgun (WGS) entry which is preliminary data.</text>
</comment>
<dbReference type="PROSITE" id="PS50294">
    <property type="entry name" value="WD_REPEATS_REGION"/>
    <property type="match status" value="5"/>
</dbReference>
<feature type="repeat" description="WD" evidence="6">
    <location>
        <begin position="751"/>
        <end position="792"/>
    </location>
</feature>
<protein>
    <recommendedName>
        <fullName evidence="4">Mitochondrial division protein 1</fullName>
    </recommendedName>
</protein>
<dbReference type="InterPro" id="IPR001680">
    <property type="entry name" value="WD40_rpt"/>
</dbReference>
<evidence type="ECO:0000256" key="3">
    <source>
        <dbReference type="ARBA" id="ARBA00038415"/>
    </source>
</evidence>
<dbReference type="InterPro" id="IPR056884">
    <property type="entry name" value="NPHP3-like_N"/>
</dbReference>
<dbReference type="Pfam" id="PF00400">
    <property type="entry name" value="WD40"/>
    <property type="match status" value="7"/>
</dbReference>
<dbReference type="Pfam" id="PF24883">
    <property type="entry name" value="NPHP3_N"/>
    <property type="match status" value="1"/>
</dbReference>
<evidence type="ECO:0000313" key="9">
    <source>
        <dbReference type="EMBL" id="KAK6356044.1"/>
    </source>
</evidence>
<dbReference type="InterPro" id="IPR015943">
    <property type="entry name" value="WD40/YVTN_repeat-like_dom_sf"/>
</dbReference>
<dbReference type="InterPro" id="IPR036322">
    <property type="entry name" value="WD40_repeat_dom_sf"/>
</dbReference>
<feature type="repeat" description="WD" evidence="6">
    <location>
        <begin position="1054"/>
        <end position="1095"/>
    </location>
</feature>
<dbReference type="Gene3D" id="3.40.50.300">
    <property type="entry name" value="P-loop containing nucleotide triphosphate hydrolases"/>
    <property type="match status" value="1"/>
</dbReference>
<evidence type="ECO:0000259" key="8">
    <source>
        <dbReference type="Pfam" id="PF24883"/>
    </source>
</evidence>
<dbReference type="SUPFAM" id="SSF50969">
    <property type="entry name" value="YVTN repeat-like/Quinoprotein amine dehydrogenase"/>
    <property type="match status" value="1"/>
</dbReference>
<keyword evidence="1 6" id="KW-0853">WD repeat</keyword>
<dbReference type="SMART" id="SM00320">
    <property type="entry name" value="WD40"/>
    <property type="match status" value="9"/>
</dbReference>
<keyword evidence="10" id="KW-1185">Reference proteome</keyword>
<feature type="repeat" description="WD" evidence="6">
    <location>
        <begin position="848"/>
        <end position="887"/>
    </location>
</feature>
<dbReference type="Proteomes" id="UP001313282">
    <property type="component" value="Unassembled WGS sequence"/>
</dbReference>
<dbReference type="InterPro" id="IPR020472">
    <property type="entry name" value="WD40_PAC1"/>
</dbReference>
<dbReference type="PROSITE" id="PS50082">
    <property type="entry name" value="WD_REPEATS_2"/>
    <property type="match status" value="6"/>
</dbReference>
<dbReference type="SUPFAM" id="SSF52540">
    <property type="entry name" value="P-loop containing nucleoside triphosphate hydrolases"/>
    <property type="match status" value="1"/>
</dbReference>
<sequence length="1231" mass="137734">MAEAFGTAANAIAIIEVSVKIASLCLVYSKAVKNAKDDISRLQIKVEGLENVALEVKRLLSDDRNSELSTSQNLERAVASCLKQMNSVQERLNQSKGRKTMSKFGLRSLKWPFESKEVDKIIRELEASSANITSALQVDQTRTILDIRKHIDLEKIPSARDSAFDAHHGNLNARCHPDTRTDLLLQVQQWADDPQGRCIYWLKGMAGTGKSTISRTVAQSFDDDGRLGASFFFKRGEGDRGNATRFFTTIVGQLLRRIPDLIPPVRAAIQKHPDIAEKPLNQQFNKLIFEPLSLLGRFDSKDRLVLVVDALDECEGERNIREIIHLLSKMQELTVHIRVFLTSRPELPIRLGFSTISSDMHQDIQLQDIPLATVEHDISAFLKNEFAKIRSDYNQAYPPESSIPPDWPDDESIKILTKTAVPLFIFAATICRFVGDTWKWNPKKRLATVLEFGITAQTSQLDQTYLPVLRQLEEGRSESDMEDLGRDFRKVIGSIVVLEDSLSVESLARLFDMPKEDLFSSLHHLHSVLSVPSDLKSPVQLLHLSFREFLVDPKKKSRNFWFWTDEKITHSEITARCLEELSIYLKENTCSLEFPGMLKSDLDIETINESLPPHIQYSCRYWVHHLAKCCKRICDGDEVHNFLSGHFLHWIEALAILGRVSDSIRFMDILLSLADKNKALELSGFLHDSKRFLLQNRWIVNEAPLQLYSSALIFSPETSVVKNMFRSRIPTWIRRSPKMSQSAWGAELQKFEGYNEWVGAVGFSPDGKQLITVSKNRTIVVWDVATGEELQKVEGTNHGVFAVAISPEGTVATGCVVSRLDGKQLAPGLEEETIMLWDTSTGREIQSLGGHDDVVKAVAFSPDGRQLASGGRTIRLWDTATGQEIRELEGHTAVIWAIAFSPDGKQLASGSKDRTARLWDAATGAELKRFEGHRNSVLAVTFSLDGKWLASGSWVTTIWDTTTGKELRKLGANTHVVRAIAFSPNGKQVASGSDDFMVRLWDAATGRELKRLEGHRLSIVTVAFSPDGKQLASGSADQTVTLWDTTTSEAVTKPEERSAWATELAFSPDGKQLASAFSDQRIKLWDAATGNELRKLEGDNHDWTEALAFSADGKHLASLSHLDTVKRWDVATGKELKDSVSQEAIMLQFPRLMTDTSTNMLFVTSPGRPAPVSPLPRASDGIGLSGKWITWKGRNFLWLPRNYRRPSFSASHGNTLSIGQPNGDIFFFEFA</sequence>
<feature type="repeat" description="WD" evidence="6">
    <location>
        <begin position="888"/>
        <end position="929"/>
    </location>
</feature>
<organism evidence="9 10">
    <name type="scientific">Orbilia javanica</name>
    <dbReference type="NCBI Taxonomy" id="47235"/>
    <lineage>
        <taxon>Eukaryota</taxon>
        <taxon>Fungi</taxon>
        <taxon>Dikarya</taxon>
        <taxon>Ascomycota</taxon>
        <taxon>Pezizomycotina</taxon>
        <taxon>Orbiliomycetes</taxon>
        <taxon>Orbiliales</taxon>
        <taxon>Orbiliaceae</taxon>
        <taxon>Orbilia</taxon>
    </lineage>
</organism>
<evidence type="ECO:0000256" key="4">
    <source>
        <dbReference type="ARBA" id="ARBA00039789"/>
    </source>
</evidence>
<evidence type="ECO:0000256" key="2">
    <source>
        <dbReference type="ARBA" id="ARBA00022737"/>
    </source>
</evidence>
<evidence type="ECO:0000256" key="5">
    <source>
        <dbReference type="ARBA" id="ARBA00043913"/>
    </source>
</evidence>
<feature type="repeat" description="WD" evidence="6">
    <location>
        <begin position="1012"/>
        <end position="1053"/>
    </location>
</feature>
<accession>A0AAN8NFB4</accession>
<dbReference type="CDD" id="cd00200">
    <property type="entry name" value="WD40"/>
    <property type="match status" value="1"/>
</dbReference>
<dbReference type="GO" id="GO:1990234">
    <property type="term" value="C:transferase complex"/>
    <property type="evidence" value="ECO:0007669"/>
    <property type="project" value="UniProtKB-ARBA"/>
</dbReference>
<evidence type="ECO:0000256" key="1">
    <source>
        <dbReference type="ARBA" id="ARBA00022574"/>
    </source>
</evidence>
<dbReference type="PANTHER" id="PTHR22847">
    <property type="entry name" value="WD40 REPEAT PROTEIN"/>
    <property type="match status" value="1"/>
</dbReference>
<dbReference type="AlphaFoldDB" id="A0AAN8NFB4"/>
<feature type="repeat" description="WD" evidence="6">
    <location>
        <begin position="970"/>
        <end position="1011"/>
    </location>
</feature>
<evidence type="ECO:0000256" key="7">
    <source>
        <dbReference type="SAM" id="Coils"/>
    </source>
</evidence>
<dbReference type="Gene3D" id="2.130.10.10">
    <property type="entry name" value="YVTN repeat-like/Quinoprotein amine dehydrogenase"/>
    <property type="match status" value="4"/>
</dbReference>
<feature type="coiled-coil region" evidence="7">
    <location>
        <begin position="32"/>
        <end position="91"/>
    </location>
</feature>
<dbReference type="InterPro" id="IPR027417">
    <property type="entry name" value="P-loop_NTPase"/>
</dbReference>
<comment type="function">
    <text evidence="5">Involved in mitochondrial fission. Acts as an adapter protein required to form mitochondrial fission complexes. Formation of these complexes is required to promote constriction and fission of the mitochondrial compartment at a late step in mitochondrial division.</text>
</comment>
<dbReference type="PRINTS" id="PR00320">
    <property type="entry name" value="GPROTEINBRPT"/>
</dbReference>
<dbReference type="PANTHER" id="PTHR22847:SF637">
    <property type="entry name" value="WD REPEAT DOMAIN 5B"/>
    <property type="match status" value="1"/>
</dbReference>
<keyword evidence="2" id="KW-0677">Repeat</keyword>
<comment type="similarity">
    <text evidence="3">Belongs to the WD repeat MDV1/CAF4 family.</text>
</comment>